<keyword evidence="4" id="KW-1185">Reference proteome</keyword>
<feature type="domain" description="Isochorismatase-like" evidence="2">
    <location>
        <begin position="40"/>
        <end position="221"/>
    </location>
</feature>
<organism evidence="3 4">
    <name type="scientific">Brevundimonas aurifodinae</name>
    <dbReference type="NCBI Taxonomy" id="1508312"/>
    <lineage>
        <taxon>Bacteria</taxon>
        <taxon>Pseudomonadati</taxon>
        <taxon>Pseudomonadota</taxon>
        <taxon>Alphaproteobacteria</taxon>
        <taxon>Caulobacterales</taxon>
        <taxon>Caulobacteraceae</taxon>
        <taxon>Brevundimonas</taxon>
    </lineage>
</organism>
<accession>A0ABV1NRJ6</accession>
<dbReference type="PANTHER" id="PTHR43540:SF1">
    <property type="entry name" value="ISOCHORISMATASE HYDROLASE"/>
    <property type="match status" value="1"/>
</dbReference>
<keyword evidence="1" id="KW-0378">Hydrolase</keyword>
<dbReference type="InterPro" id="IPR050272">
    <property type="entry name" value="Isochorismatase-like_hydrls"/>
</dbReference>
<protein>
    <submittedName>
        <fullName evidence="3">Isochorismatase family protein</fullName>
    </submittedName>
</protein>
<name>A0ABV1NRJ6_9CAUL</name>
<evidence type="ECO:0000256" key="1">
    <source>
        <dbReference type="ARBA" id="ARBA00022801"/>
    </source>
</evidence>
<dbReference type="Gene3D" id="3.40.50.850">
    <property type="entry name" value="Isochorismatase-like"/>
    <property type="match status" value="1"/>
</dbReference>
<comment type="caution">
    <text evidence="3">The sequence shown here is derived from an EMBL/GenBank/DDBJ whole genome shotgun (WGS) entry which is preliminary data.</text>
</comment>
<dbReference type="Pfam" id="PF00857">
    <property type="entry name" value="Isochorismatase"/>
    <property type="match status" value="1"/>
</dbReference>
<evidence type="ECO:0000259" key="2">
    <source>
        <dbReference type="Pfam" id="PF00857"/>
    </source>
</evidence>
<dbReference type="SUPFAM" id="SSF52499">
    <property type="entry name" value="Isochorismatase-like hydrolases"/>
    <property type="match status" value="1"/>
</dbReference>
<dbReference type="RefSeq" id="WP_349685413.1">
    <property type="nucleotide sequence ID" value="NZ_JBEGDD010000012.1"/>
</dbReference>
<dbReference type="InterPro" id="IPR036380">
    <property type="entry name" value="Isochorismatase-like_sf"/>
</dbReference>
<dbReference type="PANTHER" id="PTHR43540">
    <property type="entry name" value="PEROXYUREIDOACRYLATE/UREIDOACRYLATE AMIDOHYDROLASE-RELATED"/>
    <property type="match status" value="1"/>
</dbReference>
<reference evidence="3 4" key="1">
    <citation type="submission" date="2024-06" db="EMBL/GenBank/DDBJ databases">
        <title>Brevundimonas sp. C11.</title>
        <authorList>
            <person name="Maltman C."/>
        </authorList>
    </citation>
    <scope>NUCLEOTIDE SEQUENCE [LARGE SCALE GENOMIC DNA]</scope>
    <source>
        <strain evidence="3 4">C11</strain>
    </source>
</reference>
<dbReference type="Proteomes" id="UP001445732">
    <property type="component" value="Unassembled WGS sequence"/>
</dbReference>
<dbReference type="EMBL" id="JBEGDD010000012">
    <property type="protein sequence ID" value="MEQ7156263.1"/>
    <property type="molecule type" value="Genomic_DNA"/>
</dbReference>
<evidence type="ECO:0000313" key="3">
    <source>
        <dbReference type="EMBL" id="MEQ7156263.1"/>
    </source>
</evidence>
<evidence type="ECO:0000313" key="4">
    <source>
        <dbReference type="Proteomes" id="UP001445732"/>
    </source>
</evidence>
<gene>
    <name evidence="3" type="ORF">ABN401_13665</name>
</gene>
<dbReference type="InterPro" id="IPR000868">
    <property type="entry name" value="Isochorismatase-like_dom"/>
</dbReference>
<proteinExistence type="predicted"/>
<sequence>MTELTFASTMVRDDRPARTIYEEVLANPARRGFGFGDRAAVVNIDVQQAYTRPDLFPKSAYVTDPDQIDWINRLSDAARAGGLPVVWTRVCYKPDGGDAGIWGTRTDTPDSLQNIKFGSPRHAFDPRARPDCETDLIFDKRMPSAFHESPLQSYLVWHRIDTVIVTGGSTSGCVRATAVDSLSRGYRTIVPVECVADKHESYHYANLTDLLLKYADVLPAAEVLKHLETAR</sequence>